<accession>A0A5B7IH34</accession>
<sequence length="141" mass="15288">MYTLARVYPLTWAYIPGPFKVASRPYQVRSPGETEKGENDGKVAITETNHVNLLSFRLVPSGRISNVVLSGHGEGEVGGELSGVWQREGGGAGGGKGEEVIEEGWLGMERDLLDGVDIQLTTTTPFALRYTVPGWNTTRQP</sequence>
<name>A0A5B7IH34_PORTR</name>
<proteinExistence type="predicted"/>
<dbReference type="AlphaFoldDB" id="A0A5B7IH34"/>
<comment type="caution">
    <text evidence="1">The sequence shown here is derived from an EMBL/GenBank/DDBJ whole genome shotgun (WGS) entry which is preliminary data.</text>
</comment>
<reference evidence="1 2" key="1">
    <citation type="submission" date="2019-05" db="EMBL/GenBank/DDBJ databases">
        <title>Another draft genome of Portunus trituberculatus and its Hox gene families provides insights of decapod evolution.</title>
        <authorList>
            <person name="Jeong J.-H."/>
            <person name="Song I."/>
            <person name="Kim S."/>
            <person name="Choi T."/>
            <person name="Kim D."/>
            <person name="Ryu S."/>
            <person name="Kim W."/>
        </authorList>
    </citation>
    <scope>NUCLEOTIDE SEQUENCE [LARGE SCALE GENOMIC DNA]</scope>
    <source>
        <tissue evidence="1">Muscle</tissue>
    </source>
</reference>
<keyword evidence="2" id="KW-1185">Reference proteome</keyword>
<dbReference type="EMBL" id="VSRR010056051">
    <property type="protein sequence ID" value="MPC81139.1"/>
    <property type="molecule type" value="Genomic_DNA"/>
</dbReference>
<dbReference type="Proteomes" id="UP000324222">
    <property type="component" value="Unassembled WGS sequence"/>
</dbReference>
<organism evidence="1 2">
    <name type="scientific">Portunus trituberculatus</name>
    <name type="common">Swimming crab</name>
    <name type="synonym">Neptunus trituberculatus</name>
    <dbReference type="NCBI Taxonomy" id="210409"/>
    <lineage>
        <taxon>Eukaryota</taxon>
        <taxon>Metazoa</taxon>
        <taxon>Ecdysozoa</taxon>
        <taxon>Arthropoda</taxon>
        <taxon>Crustacea</taxon>
        <taxon>Multicrustacea</taxon>
        <taxon>Malacostraca</taxon>
        <taxon>Eumalacostraca</taxon>
        <taxon>Eucarida</taxon>
        <taxon>Decapoda</taxon>
        <taxon>Pleocyemata</taxon>
        <taxon>Brachyura</taxon>
        <taxon>Eubrachyura</taxon>
        <taxon>Portunoidea</taxon>
        <taxon>Portunidae</taxon>
        <taxon>Portuninae</taxon>
        <taxon>Portunus</taxon>
    </lineage>
</organism>
<gene>
    <name evidence="1" type="ORF">E2C01_075740</name>
</gene>
<evidence type="ECO:0000313" key="2">
    <source>
        <dbReference type="Proteomes" id="UP000324222"/>
    </source>
</evidence>
<evidence type="ECO:0000313" key="1">
    <source>
        <dbReference type="EMBL" id="MPC81139.1"/>
    </source>
</evidence>
<protein>
    <submittedName>
        <fullName evidence="1">Uncharacterized protein</fullName>
    </submittedName>
</protein>